<reference evidence="2" key="1">
    <citation type="submission" date="2016-11" db="EMBL/GenBank/DDBJ databases">
        <title>The genome sequence of Colletotrichum cuscutae.</title>
        <authorList>
            <person name="Baroncelli R."/>
        </authorList>
    </citation>
    <scope>NUCLEOTIDE SEQUENCE</scope>
    <source>
        <strain evidence="2">IMI 304802</strain>
    </source>
</reference>
<feature type="region of interest" description="Disordered" evidence="1">
    <location>
        <begin position="342"/>
        <end position="380"/>
    </location>
</feature>
<evidence type="ECO:0000256" key="1">
    <source>
        <dbReference type="SAM" id="MobiDB-lite"/>
    </source>
</evidence>
<feature type="compositionally biased region" description="Basic and acidic residues" evidence="1">
    <location>
        <begin position="344"/>
        <end position="360"/>
    </location>
</feature>
<feature type="compositionally biased region" description="Basic and acidic residues" evidence="1">
    <location>
        <begin position="65"/>
        <end position="86"/>
    </location>
</feature>
<name>A0AAI9V7N7_9PEZI</name>
<gene>
    <name evidence="2" type="ORF">CCUS01_17406</name>
</gene>
<accession>A0AAI9V7N7</accession>
<dbReference type="EMBL" id="MPDP01000210">
    <property type="protein sequence ID" value="KAK1471175.1"/>
    <property type="molecule type" value="Genomic_DNA"/>
</dbReference>
<feature type="compositionally biased region" description="Polar residues" evidence="1">
    <location>
        <begin position="248"/>
        <end position="260"/>
    </location>
</feature>
<sequence length="1571" mass="174335">MEFGPKGAKVGEIFGQDPTPRLFLFARKDGERGSDTAHNSGTQLSWLVGWWALLTTAQLPTLTTPKDRQTGKPQEGQKLEKQDTDCRTQANGESARKQCSYGIPCFPVYAVTTQGKVRYLVFLFLSIRRLVIFFLPRASFLPHGVSMEGRYLPASVAILRMKPGYLSVPKVPYVSMYLGMYPYVPKVPYLMPTDGFNDTHPKYCSHLRKHAKHNNAWLLSQSRTKIEQARKMRCFQQVTVATTSFSSLVSRSPTGSQTRSPGHLSPAAMPDVKFQKGRIRTCPPPPPLTGRFPAKHTHTPAHPYTTAASIGTPARENMPSLEPKWIMEAAFEAEPSFLTQILDPQEKGGDSGGDVSDRKTPANRNLTTSNRRLPPTPPRVLRTATKLSFSPGGGEQEPFKLAVCYRRSDQRSGLLIAMALSVSINAAPDTRSPQGNLFSRTEGPVWLEDWTRWAGLDCIWALNLGRIRGVSRAARTLTTTLTPLSLNTAIGKRRWERKGKDGDGTSNILEQGAIMEPSSTRGALLRTAYRWESVSPAVNEASASQPASTFLQPPDIILAIRPVTALTDACQPFLSLCRLQAPSPSVRLCLLTLAKQPDRKIMPHEHDPQEAGLRAATYAFPSVSEAAAIICTTANWTTTSTLDMSVMPPSPPLRVCWGSGYRDSFLQRSYNSSNQPFCVLTPPFPGGLALALRYFRLGTEPLNLLFSPSPFGKGNATDRSIHGVWYSVLSRLYYPFCFTLNGTITTNRTKQSLTSLYAERSSSMLPAGFVGSLHFANGIQEQPGTGVPPHRFLEYTHLNKYHVSIEQTRFTRCSASVTVLSCNEAGAVSPAYLTSGRLLSRTRRKTPVFLIGAYAGPKAELSLSLEPAHVIRLSPLNHDKPTMTSSFFSPLTLRTPEHGIPGPWEQYFAGPIISGNADRKSSEPIRCTECHCSCCPGHGCWVEEPETNLNISEGYPRLSRTLQPVQRQLSEPELSWAATANEVQTTGPSLPSLRSIPVQAAYLVDMERRANCREMLIESWGGLPFHPPRLQDRSRLFAIIRGHGTNLLHFAGLITNRGDALAALQLPHVVAPDLPNRHGPPQSFLLGIRKERHFFLPHFSTLTSSRRLGWPRFIRNRLPLVPHLPSLQWFDLGATKCWAFPFPMERTQISLCERETDRIRPPPFRGPLTGKQVAGGISRLWPSDHRFGLSLPLVRTDTPYDLMIFSSSMYGLGSWMGCLFSLLSPIFCPLSFSVFLMPVIHAGDVSYLLDQKLSPSRPDLTGPMWITSLFFFFCRLQLERDNSSSRLAHHLSPLRAFAGLTGRAQPKGRLSMQKPLPESETLLEREAFVDGLMPLKHHTGTRIYSYATWRPYETGHSRGGCRSSAQLWLKRFFSHTNPADENSECKCIGDGEPDFIIPILPSVTDYGYKSASLQVCAFVGQHRGAGCAEQRYLFTFCFLTRPLSLREAVEPTGKISRTWVVFILGSFGRGGPLAGFAGALPYAGNLTTYGQVWFERERERDRERETRASFGFGYHDGKCYLCLALDQSENSNGGVGATVKNIWIVGNGRSYAVVAGYLPTLYIDGCQVLRR</sequence>
<feature type="region of interest" description="Disordered" evidence="1">
    <location>
        <begin position="290"/>
        <end position="314"/>
    </location>
</feature>
<proteinExistence type="predicted"/>
<feature type="region of interest" description="Disordered" evidence="1">
    <location>
        <begin position="248"/>
        <end position="268"/>
    </location>
</feature>
<comment type="caution">
    <text evidence="2">The sequence shown here is derived from an EMBL/GenBank/DDBJ whole genome shotgun (WGS) entry which is preliminary data.</text>
</comment>
<evidence type="ECO:0000313" key="3">
    <source>
        <dbReference type="Proteomes" id="UP001239213"/>
    </source>
</evidence>
<organism evidence="2 3">
    <name type="scientific">Colletotrichum cuscutae</name>
    <dbReference type="NCBI Taxonomy" id="1209917"/>
    <lineage>
        <taxon>Eukaryota</taxon>
        <taxon>Fungi</taxon>
        <taxon>Dikarya</taxon>
        <taxon>Ascomycota</taxon>
        <taxon>Pezizomycotina</taxon>
        <taxon>Sordariomycetes</taxon>
        <taxon>Hypocreomycetidae</taxon>
        <taxon>Glomerellales</taxon>
        <taxon>Glomerellaceae</taxon>
        <taxon>Colletotrichum</taxon>
        <taxon>Colletotrichum acutatum species complex</taxon>
    </lineage>
</organism>
<keyword evidence="3" id="KW-1185">Reference proteome</keyword>
<feature type="region of interest" description="Disordered" evidence="1">
    <location>
        <begin position="62"/>
        <end position="89"/>
    </location>
</feature>
<protein>
    <submittedName>
        <fullName evidence="2">Uncharacterized protein</fullName>
    </submittedName>
</protein>
<dbReference type="Proteomes" id="UP001239213">
    <property type="component" value="Unassembled WGS sequence"/>
</dbReference>
<evidence type="ECO:0000313" key="2">
    <source>
        <dbReference type="EMBL" id="KAK1471175.1"/>
    </source>
</evidence>